<protein>
    <submittedName>
        <fullName evidence="1">Uncharacterized protein</fullName>
    </submittedName>
</protein>
<proteinExistence type="predicted"/>
<name>A0ABD5RND3_9EURY</name>
<sequence>MLGDESVTECIDCGLQAGYNRAVVDTALGRELGGLCFRCEEREFGRSLGRGNWETTVGCAFCDRDGFYALPEWKPYCEDVDGRRVCKVDYRVDEATLRLCDEHFSCLYDGPPRQGVGSQERDDRRVP</sequence>
<dbReference type="AlphaFoldDB" id="A0ABD5RND3"/>
<keyword evidence="2" id="KW-1185">Reference proteome</keyword>
<gene>
    <name evidence="1" type="ORF">ACFPYI_12525</name>
</gene>
<reference evidence="1 2" key="1">
    <citation type="journal article" date="2019" name="Int. J. Syst. Evol. Microbiol.">
        <title>The Global Catalogue of Microorganisms (GCM) 10K type strain sequencing project: providing services to taxonomists for standard genome sequencing and annotation.</title>
        <authorList>
            <consortium name="The Broad Institute Genomics Platform"/>
            <consortium name="The Broad Institute Genome Sequencing Center for Infectious Disease"/>
            <person name="Wu L."/>
            <person name="Ma J."/>
        </authorList>
    </citation>
    <scope>NUCLEOTIDE SEQUENCE [LARGE SCALE GENOMIC DNA]</scope>
    <source>
        <strain evidence="1 2">CGMCC 1.12543</strain>
    </source>
</reference>
<evidence type="ECO:0000313" key="2">
    <source>
        <dbReference type="Proteomes" id="UP001596099"/>
    </source>
</evidence>
<accession>A0ABD5RND3</accession>
<evidence type="ECO:0000313" key="1">
    <source>
        <dbReference type="EMBL" id="MFC5972157.1"/>
    </source>
</evidence>
<organism evidence="1 2">
    <name type="scientific">Halomarina salina</name>
    <dbReference type="NCBI Taxonomy" id="1872699"/>
    <lineage>
        <taxon>Archaea</taxon>
        <taxon>Methanobacteriati</taxon>
        <taxon>Methanobacteriota</taxon>
        <taxon>Stenosarchaea group</taxon>
        <taxon>Halobacteria</taxon>
        <taxon>Halobacteriales</taxon>
        <taxon>Natronomonadaceae</taxon>
        <taxon>Halomarina</taxon>
    </lineage>
</organism>
<dbReference type="EMBL" id="JBHSQH010000001">
    <property type="protein sequence ID" value="MFC5972157.1"/>
    <property type="molecule type" value="Genomic_DNA"/>
</dbReference>
<comment type="caution">
    <text evidence="1">The sequence shown here is derived from an EMBL/GenBank/DDBJ whole genome shotgun (WGS) entry which is preliminary data.</text>
</comment>
<dbReference type="Proteomes" id="UP001596099">
    <property type="component" value="Unassembled WGS sequence"/>
</dbReference>
<dbReference type="RefSeq" id="WP_247415224.1">
    <property type="nucleotide sequence ID" value="NZ_JALLGW010000001.1"/>
</dbReference>